<protein>
    <submittedName>
        <fullName evidence="3">Uncharacterized protein</fullName>
    </submittedName>
</protein>
<feature type="compositionally biased region" description="Gly residues" evidence="1">
    <location>
        <begin position="83"/>
        <end position="95"/>
    </location>
</feature>
<dbReference type="EMBL" id="FOTK01000038">
    <property type="protein sequence ID" value="SFM56121.1"/>
    <property type="molecule type" value="Genomic_DNA"/>
</dbReference>
<sequence length="101" mass="9763">MTCSRRATTQMEPSAVHRILALLALSLLGPIATQAAPGGVTAPSRLAPDGPPALIAPVGAGNGNGNGNVGSNNGNGNQTNGNGNFGTGNGHGNGGRNAPRA</sequence>
<evidence type="ECO:0000256" key="1">
    <source>
        <dbReference type="SAM" id="MobiDB-lite"/>
    </source>
</evidence>
<keyword evidence="2" id="KW-0732">Signal</keyword>
<dbReference type="AlphaFoldDB" id="A0A1I4RVB2"/>
<feature type="chain" id="PRO_5011464733" evidence="2">
    <location>
        <begin position="36"/>
        <end position="101"/>
    </location>
</feature>
<proteinExistence type="predicted"/>
<organism evidence="3 4">
    <name type="scientific">Methylobacterium pseudosasicola</name>
    <dbReference type="NCBI Taxonomy" id="582667"/>
    <lineage>
        <taxon>Bacteria</taxon>
        <taxon>Pseudomonadati</taxon>
        <taxon>Pseudomonadota</taxon>
        <taxon>Alphaproteobacteria</taxon>
        <taxon>Hyphomicrobiales</taxon>
        <taxon>Methylobacteriaceae</taxon>
        <taxon>Methylobacterium</taxon>
    </lineage>
</organism>
<gene>
    <name evidence="3" type="ORF">SAMN05192568_10389</name>
</gene>
<evidence type="ECO:0000313" key="4">
    <source>
        <dbReference type="Proteomes" id="UP000199048"/>
    </source>
</evidence>
<keyword evidence="4" id="KW-1185">Reference proteome</keyword>
<dbReference type="STRING" id="582667.SAMN05192568_10389"/>
<feature type="signal peptide" evidence="2">
    <location>
        <begin position="1"/>
        <end position="35"/>
    </location>
</feature>
<accession>A0A1I4RVB2</accession>
<evidence type="ECO:0000313" key="3">
    <source>
        <dbReference type="EMBL" id="SFM56121.1"/>
    </source>
</evidence>
<reference evidence="4" key="1">
    <citation type="submission" date="2016-10" db="EMBL/GenBank/DDBJ databases">
        <authorList>
            <person name="Varghese N."/>
            <person name="Submissions S."/>
        </authorList>
    </citation>
    <scope>NUCLEOTIDE SEQUENCE [LARGE SCALE GENOMIC DNA]</scope>
    <source>
        <strain evidence="4">BL36</strain>
    </source>
</reference>
<dbReference type="Proteomes" id="UP000199048">
    <property type="component" value="Unassembled WGS sequence"/>
</dbReference>
<feature type="compositionally biased region" description="Low complexity" evidence="1">
    <location>
        <begin position="69"/>
        <end position="82"/>
    </location>
</feature>
<name>A0A1I4RVB2_9HYPH</name>
<evidence type="ECO:0000256" key="2">
    <source>
        <dbReference type="SAM" id="SignalP"/>
    </source>
</evidence>
<feature type="region of interest" description="Disordered" evidence="1">
    <location>
        <begin position="34"/>
        <end position="101"/>
    </location>
</feature>